<dbReference type="CDD" id="cd00886">
    <property type="entry name" value="MogA_MoaB"/>
    <property type="match status" value="1"/>
</dbReference>
<sequence length="151" mass="16440">MKSEWKAVYKVIPDERDLIEDTLKQMCDQERCCLVVTTGGTGPAPRDVTPEATEAVCDRMMPGYGEQMRAISLKHVPTAVLSRQTAGLRGKSLIMNLPGKPKAIRETIDEVFASVPACVQLLEGPYLETNDAVVKAFRPAGLIRSSKPAAP</sequence>
<dbReference type="SUPFAM" id="SSF53218">
    <property type="entry name" value="Molybdenum cofactor biosynthesis proteins"/>
    <property type="match status" value="1"/>
</dbReference>
<comment type="pathway">
    <text evidence="1">Cofactor biosynthesis; molybdopterin biosynthesis.</text>
</comment>
<keyword evidence="6" id="KW-1185">Reference proteome</keyword>
<dbReference type="SMART" id="SM00852">
    <property type="entry name" value="MoCF_biosynth"/>
    <property type="match status" value="1"/>
</dbReference>
<evidence type="ECO:0000313" key="6">
    <source>
        <dbReference type="Proteomes" id="UP001497392"/>
    </source>
</evidence>
<dbReference type="InterPro" id="IPR036425">
    <property type="entry name" value="MoaB/Mog-like_dom_sf"/>
</dbReference>
<dbReference type="Pfam" id="PF00994">
    <property type="entry name" value="MoCF_biosynth"/>
    <property type="match status" value="1"/>
</dbReference>
<gene>
    <name evidence="5" type="primary">g12829</name>
    <name evidence="5" type="ORF">VP750_LOCUS11399</name>
</gene>
<proteinExistence type="predicted"/>
<name>A0ABP1GGW8_9CHLO</name>
<dbReference type="PANTHER" id="PTHR43764:SF1">
    <property type="entry name" value="MOLYBDOPTERIN MOLYBDOTRANSFERASE"/>
    <property type="match status" value="1"/>
</dbReference>
<dbReference type="NCBIfam" id="NF006932">
    <property type="entry name" value="PRK09417.1"/>
    <property type="match status" value="1"/>
</dbReference>
<evidence type="ECO:0000313" key="5">
    <source>
        <dbReference type="EMBL" id="CAL5229493.1"/>
    </source>
</evidence>
<dbReference type="InterPro" id="IPR008284">
    <property type="entry name" value="MoCF_biosynth_CS"/>
</dbReference>
<evidence type="ECO:0000256" key="1">
    <source>
        <dbReference type="ARBA" id="ARBA00005046"/>
    </source>
</evidence>
<evidence type="ECO:0000259" key="4">
    <source>
        <dbReference type="SMART" id="SM00852"/>
    </source>
</evidence>
<reference evidence="5 6" key="1">
    <citation type="submission" date="2024-06" db="EMBL/GenBank/DDBJ databases">
        <authorList>
            <person name="Kraege A."/>
            <person name="Thomma B."/>
        </authorList>
    </citation>
    <scope>NUCLEOTIDE SEQUENCE [LARGE SCALE GENOMIC DNA]</scope>
</reference>
<dbReference type="InterPro" id="IPR001453">
    <property type="entry name" value="MoaB/Mog_dom"/>
</dbReference>
<dbReference type="InterPro" id="IPR051920">
    <property type="entry name" value="MPT_Adenylyltrnsfr/MoaC-Rel"/>
</dbReference>
<comment type="caution">
    <text evidence="5">The sequence shown here is derived from an EMBL/GenBank/DDBJ whole genome shotgun (WGS) entry which is preliminary data.</text>
</comment>
<dbReference type="EC" id="2.10.1.1" evidence="2"/>
<dbReference type="NCBIfam" id="TIGR00177">
    <property type="entry name" value="molyb_syn"/>
    <property type="match status" value="1"/>
</dbReference>
<dbReference type="EMBL" id="CAXHTA020000020">
    <property type="protein sequence ID" value="CAL5229493.1"/>
    <property type="molecule type" value="Genomic_DNA"/>
</dbReference>
<evidence type="ECO:0000256" key="3">
    <source>
        <dbReference type="ARBA" id="ARBA00023150"/>
    </source>
</evidence>
<dbReference type="PANTHER" id="PTHR43764">
    <property type="entry name" value="MOLYBDENUM COFACTOR BIOSYNTHESIS"/>
    <property type="match status" value="1"/>
</dbReference>
<dbReference type="Proteomes" id="UP001497392">
    <property type="component" value="Unassembled WGS sequence"/>
</dbReference>
<keyword evidence="3" id="KW-0501">Molybdenum cofactor biosynthesis</keyword>
<evidence type="ECO:0000256" key="2">
    <source>
        <dbReference type="ARBA" id="ARBA00013269"/>
    </source>
</evidence>
<protein>
    <recommendedName>
        <fullName evidence="2">molybdopterin molybdotransferase</fullName>
        <ecNumber evidence="2">2.10.1.1</ecNumber>
    </recommendedName>
</protein>
<dbReference type="Gene3D" id="3.40.980.10">
    <property type="entry name" value="MoaB/Mog-like domain"/>
    <property type="match status" value="1"/>
</dbReference>
<accession>A0ABP1GGW8</accession>
<dbReference type="PROSITE" id="PS01078">
    <property type="entry name" value="MOCF_BIOSYNTHESIS_1"/>
    <property type="match status" value="1"/>
</dbReference>
<organism evidence="5 6">
    <name type="scientific">Coccomyxa viridis</name>
    <dbReference type="NCBI Taxonomy" id="1274662"/>
    <lineage>
        <taxon>Eukaryota</taxon>
        <taxon>Viridiplantae</taxon>
        <taxon>Chlorophyta</taxon>
        <taxon>core chlorophytes</taxon>
        <taxon>Trebouxiophyceae</taxon>
        <taxon>Trebouxiophyceae incertae sedis</taxon>
        <taxon>Coccomyxaceae</taxon>
        <taxon>Coccomyxa</taxon>
    </lineage>
</organism>
<feature type="domain" description="MoaB/Mog" evidence="4">
    <location>
        <begin position="1"/>
        <end position="118"/>
    </location>
</feature>